<evidence type="ECO:0000313" key="3">
    <source>
        <dbReference type="EMBL" id="HEE18238.1"/>
    </source>
</evidence>
<dbReference type="EMBL" id="DSKA01000122">
    <property type="protein sequence ID" value="HEE18238.1"/>
    <property type="molecule type" value="Genomic_DNA"/>
</dbReference>
<feature type="compositionally biased region" description="Basic residues" evidence="1">
    <location>
        <begin position="1"/>
        <end position="16"/>
    </location>
</feature>
<sequence length="69" mass="8110">MKAKRKTRKKRSNRLRTRTEPAEPLDLETETEPDSPLFGADNDMENDIIDIDELEDFTLNPDETDESEW</sequence>
<accession>A0A7C2B4X4</accession>
<feature type="compositionally biased region" description="Acidic residues" evidence="1">
    <location>
        <begin position="23"/>
        <end position="33"/>
    </location>
</feature>
<organism evidence="3">
    <name type="scientific">candidate division WOR-3 bacterium</name>
    <dbReference type="NCBI Taxonomy" id="2052148"/>
    <lineage>
        <taxon>Bacteria</taxon>
        <taxon>Bacteria division WOR-3</taxon>
    </lineage>
</organism>
<evidence type="ECO:0000313" key="4">
    <source>
        <dbReference type="EMBL" id="HFJ53795.1"/>
    </source>
</evidence>
<feature type="region of interest" description="Disordered" evidence="1">
    <location>
        <begin position="1"/>
        <end position="43"/>
    </location>
</feature>
<dbReference type="EMBL" id="DSTU01000004">
    <property type="protein sequence ID" value="HFJ53795.1"/>
    <property type="molecule type" value="Genomic_DNA"/>
</dbReference>
<evidence type="ECO:0000256" key="1">
    <source>
        <dbReference type="SAM" id="MobiDB-lite"/>
    </source>
</evidence>
<comment type="caution">
    <text evidence="3">The sequence shown here is derived from an EMBL/GenBank/DDBJ whole genome shotgun (WGS) entry which is preliminary data.</text>
</comment>
<name>A0A7C2B4X4_UNCW3</name>
<dbReference type="AlphaFoldDB" id="A0A7C2B4X4"/>
<evidence type="ECO:0000313" key="2">
    <source>
        <dbReference type="EMBL" id="HEA87957.1"/>
    </source>
</evidence>
<protein>
    <submittedName>
        <fullName evidence="3">Uncharacterized protein</fullName>
    </submittedName>
</protein>
<proteinExistence type="predicted"/>
<dbReference type="EMBL" id="DSLG01000008">
    <property type="protein sequence ID" value="HEA87957.1"/>
    <property type="molecule type" value="Genomic_DNA"/>
</dbReference>
<reference evidence="3" key="1">
    <citation type="journal article" date="2020" name="mSystems">
        <title>Genome- and Community-Level Interaction Insights into Carbon Utilization and Element Cycling Functions of Hydrothermarchaeota in Hydrothermal Sediment.</title>
        <authorList>
            <person name="Zhou Z."/>
            <person name="Liu Y."/>
            <person name="Xu W."/>
            <person name="Pan J."/>
            <person name="Luo Z.H."/>
            <person name="Li M."/>
        </authorList>
    </citation>
    <scope>NUCLEOTIDE SEQUENCE [LARGE SCALE GENOMIC DNA]</scope>
    <source>
        <strain evidence="3">SpSt-236</strain>
        <strain evidence="2">SpSt-265</strain>
        <strain evidence="4">SpSt-465</strain>
    </source>
</reference>
<gene>
    <name evidence="3" type="ORF">ENP62_01640</name>
    <name evidence="2" type="ORF">ENP94_08155</name>
    <name evidence="4" type="ORF">ENS16_03800</name>
</gene>